<feature type="compositionally biased region" description="Polar residues" evidence="1">
    <location>
        <begin position="75"/>
        <end position="85"/>
    </location>
</feature>
<dbReference type="EMBL" id="CACRZD030000003">
    <property type="protein sequence ID" value="CAA6656990.1"/>
    <property type="molecule type" value="Genomic_DNA"/>
</dbReference>
<feature type="region of interest" description="Disordered" evidence="1">
    <location>
        <begin position="36"/>
        <end position="56"/>
    </location>
</feature>
<feature type="chain" id="PRO_5029510193" evidence="2">
    <location>
        <begin position="26"/>
        <end position="108"/>
    </location>
</feature>
<dbReference type="Proteomes" id="UP001189122">
    <property type="component" value="Unassembled WGS sequence"/>
</dbReference>
<dbReference type="EMBL" id="LR743590">
    <property type="protein sequence ID" value="CAA2617292.1"/>
    <property type="molecule type" value="Genomic_DNA"/>
</dbReference>
<protein>
    <submittedName>
        <fullName evidence="3">Uncharacterized protein</fullName>
    </submittedName>
</protein>
<organism evidence="3">
    <name type="scientific">Spirodela intermedia</name>
    <name type="common">Intermediate duckweed</name>
    <dbReference type="NCBI Taxonomy" id="51605"/>
    <lineage>
        <taxon>Eukaryota</taxon>
        <taxon>Viridiplantae</taxon>
        <taxon>Streptophyta</taxon>
        <taxon>Embryophyta</taxon>
        <taxon>Tracheophyta</taxon>
        <taxon>Spermatophyta</taxon>
        <taxon>Magnoliopsida</taxon>
        <taxon>Liliopsida</taxon>
        <taxon>Araceae</taxon>
        <taxon>Lemnoideae</taxon>
        <taxon>Spirodela</taxon>
    </lineage>
</organism>
<keyword evidence="4" id="KW-1185">Reference proteome</keyword>
<feature type="compositionally biased region" description="Polar residues" evidence="1">
    <location>
        <begin position="98"/>
        <end position="108"/>
    </location>
</feature>
<feature type="signal peptide" evidence="2">
    <location>
        <begin position="1"/>
        <end position="25"/>
    </location>
</feature>
<feature type="region of interest" description="Disordered" evidence="1">
    <location>
        <begin position="70"/>
        <end position="108"/>
    </location>
</feature>
<accession>A0A7I8IGH3</accession>
<sequence length="108" mass="12076">MKPKAKSSLLLTLGFVFLFLGATLASRRLPLSTHALDHERHDQDEETPEIADLNVAGEEPLAEEAFEMHRRMDLQNLQDYGGSNANDHHNPEPPAPPESTSLHHFQEA</sequence>
<proteinExistence type="predicted"/>
<gene>
    <name evidence="3" type="ORF">SI7747_03003461</name>
</gene>
<evidence type="ECO:0000313" key="3">
    <source>
        <dbReference type="EMBL" id="CAA2617292.1"/>
    </source>
</evidence>
<keyword evidence="2" id="KW-0732">Signal</keyword>
<reference evidence="3 4" key="1">
    <citation type="submission" date="2019-12" db="EMBL/GenBank/DDBJ databases">
        <authorList>
            <person name="Scholz U."/>
            <person name="Mascher M."/>
            <person name="Fiebig A."/>
        </authorList>
    </citation>
    <scope>NUCLEOTIDE SEQUENCE</scope>
</reference>
<evidence type="ECO:0000256" key="1">
    <source>
        <dbReference type="SAM" id="MobiDB-lite"/>
    </source>
</evidence>
<name>A0A7I8IGH3_SPIIN</name>
<dbReference type="AlphaFoldDB" id="A0A7I8IGH3"/>
<evidence type="ECO:0000256" key="2">
    <source>
        <dbReference type="SAM" id="SignalP"/>
    </source>
</evidence>
<evidence type="ECO:0000313" key="4">
    <source>
        <dbReference type="Proteomes" id="UP001189122"/>
    </source>
</evidence>